<keyword evidence="1" id="KW-0548">Nucleotidyltransferase</keyword>
<dbReference type="Pfam" id="PF05183">
    <property type="entry name" value="RdRP"/>
    <property type="match status" value="1"/>
</dbReference>
<sequence length="1314" mass="147981">MELFLTNLPIELTTQSLMKELKHCMDDLDIVDFTCDKFKEKNSGTITFLNVEDGDRFLRRHGKIPRIDPVPAPIFQPSPSPSASGIFHSLAQPLAQLTAGSQSPGVKNHRKRHISRLRLAGRHIYVELSTRPVNKILIEHLIHERLARSQRPTTQVPQPSAVKCSVLELAIGKAVFSGMSAVPTLAYQSGTRVDDCSGRFGRRSFLVSRKDGSRMDISYDIIAQAFVDRRSLTLVLAEPPVFYTRVADPKRPQIKWARNTTLPWWPDHVKYVSHCLAYQLVLGNHQDIIQALKIQQLLPLNFKGLAVDMRPTPTVDDYTTSIKVFEERLTKVDVPFPILFVFEALVWNNHLHPSSAMKVLDLMIRNNEELPRGLKRGFPVEVDIMKRLLRNIPTSGIKLDQDPVSPESLIKLITKWQAEESQSEASRAGIYGPTLPPHQVWVFKAVVTPTRITLHGPEAESKNKVLRRYEDHTDSFLRVSFMDENGQDLQFNPKICRDIIFQRYRKVLEDGICIAGRKFFFLGFSHSSLRSHASWFVARFVDDLKWHDCKSILAGLGDFSEIRVAAKCAARIGQAFSETPWAVDLFKTGIHTCRIKDVTTKDGSRVFSDGVGTISQEAMEAIWNVLPARTARPTCFQIRWGGVKGMLALDSRLTGKMICVRDSMIKFPSKDLSELGICDVASRPLRLYLNRQLIKILEDMGTVKNWFVTMQGKALRILRGVTATATNTGTFLRYQSIGRPLGLPSFIKQLDKMGIDYRRDDFMRSVVEHVVLRELRLLKYKSRIPVDMGVALFGIMDETGWLEEDEVYVTFDKTSHRSGWKINTTPEDGAIIVARSPALHPGDVQVVNMRTPPEGSPLLDLKNCIVFSQKGSRDLPSQLSGGDLDGDLYQVIWDKDGMPTEPQEAADYPRVEAVELDRVVKTEDMADFFVDFMRNDTLGVIAVRHQILADVHNDGTLDEECIKLAKMHSSAVDFSKTGIPVDPQTMPKAPRTRPDFLAPAPPVKLYDLGQIAHIEDSVQDDDDEGDGMGMGMAGRRYHRSTRILGTLYRGVDEKKIWSEDISRTVNTRGPSVWDQFMTTMQQQIEDCGIHLDYKSYAEKGWQLRGLYEESMKESMWHHSDNTRGSITEVEAFCGSLLNKRGAQTRQQRDLSIQLLEKTDRIMTWIVKLMRRGEGVERHEDFDEEDEEDDDDEDGGASLDVYGDSKARADGDDGTKGASKETSIDAREEAIQRCWACLQVSCLADHDQKPAEQKSGMRPEVEMRSFRLVAATCLLRELKALGSEMQTGMSGGGYVGVSRDRSGGSSGLVLRPKGV</sequence>
<keyword evidence="1" id="KW-0694">RNA-binding</keyword>
<keyword evidence="1 4" id="KW-0696">RNA-directed RNA polymerase</keyword>
<feature type="region of interest" description="Disordered" evidence="2">
    <location>
        <begin position="976"/>
        <end position="996"/>
    </location>
</feature>
<evidence type="ECO:0000313" key="4">
    <source>
        <dbReference type="EMBL" id="KAF4589799.1"/>
    </source>
</evidence>
<evidence type="ECO:0000259" key="3">
    <source>
        <dbReference type="Pfam" id="PF05183"/>
    </source>
</evidence>
<name>A0A8H4VEH6_9HYPO</name>
<accession>A0A8H4VEH6</accession>
<evidence type="ECO:0000256" key="2">
    <source>
        <dbReference type="SAM" id="MobiDB-lite"/>
    </source>
</evidence>
<keyword evidence="5" id="KW-1185">Reference proteome</keyword>
<comment type="similarity">
    <text evidence="1">Belongs to the RdRP family.</text>
</comment>
<dbReference type="PANTHER" id="PTHR23079">
    <property type="entry name" value="RNA-DEPENDENT RNA POLYMERASE"/>
    <property type="match status" value="1"/>
</dbReference>
<feature type="compositionally biased region" description="Acidic residues" evidence="2">
    <location>
        <begin position="1181"/>
        <end position="1194"/>
    </location>
</feature>
<gene>
    <name evidence="4" type="ORF">GQ602_003688</name>
</gene>
<dbReference type="InterPro" id="IPR057596">
    <property type="entry name" value="RDRP_core"/>
</dbReference>
<comment type="caution">
    <text evidence="4">The sequence shown here is derived from an EMBL/GenBank/DDBJ whole genome shotgun (WGS) entry which is preliminary data.</text>
</comment>
<dbReference type="PANTHER" id="PTHR23079:SF17">
    <property type="entry name" value="RNA-DEPENDENT RNA POLYMERASE"/>
    <property type="match status" value="1"/>
</dbReference>
<evidence type="ECO:0000313" key="5">
    <source>
        <dbReference type="Proteomes" id="UP000562929"/>
    </source>
</evidence>
<dbReference type="GO" id="GO:0031380">
    <property type="term" value="C:nuclear RNA-directed RNA polymerase complex"/>
    <property type="evidence" value="ECO:0007669"/>
    <property type="project" value="TreeGrafter"/>
</dbReference>
<dbReference type="EC" id="2.7.7.48" evidence="1"/>
<dbReference type="GO" id="GO:0003723">
    <property type="term" value="F:RNA binding"/>
    <property type="evidence" value="ECO:0007669"/>
    <property type="project" value="UniProtKB-KW"/>
</dbReference>
<feature type="region of interest" description="Disordered" evidence="2">
    <location>
        <begin position="1175"/>
        <end position="1222"/>
    </location>
</feature>
<evidence type="ECO:0000256" key="1">
    <source>
        <dbReference type="RuleBase" id="RU363098"/>
    </source>
</evidence>
<dbReference type="EMBL" id="JAACLJ010000003">
    <property type="protein sequence ID" value="KAF4589799.1"/>
    <property type="molecule type" value="Genomic_DNA"/>
</dbReference>
<dbReference type="InterPro" id="IPR007855">
    <property type="entry name" value="RDRP"/>
</dbReference>
<reference evidence="4 5" key="1">
    <citation type="journal article" date="2020" name="G3 (Bethesda)">
        <title>Genetic Underpinnings of Host Manipulation by Ophiocordyceps as Revealed by Comparative Transcriptomics.</title>
        <authorList>
            <person name="Will I."/>
            <person name="Das B."/>
            <person name="Trinh T."/>
            <person name="Brachmann A."/>
            <person name="Ohm R.A."/>
            <person name="de Bekker C."/>
        </authorList>
    </citation>
    <scope>NUCLEOTIDE SEQUENCE [LARGE SCALE GENOMIC DNA]</scope>
    <source>
        <strain evidence="4 5">EC05</strain>
    </source>
</reference>
<feature type="domain" description="RDRP core" evidence="3">
    <location>
        <begin position="447"/>
        <end position="1051"/>
    </location>
</feature>
<dbReference type="GO" id="GO:0030422">
    <property type="term" value="P:siRNA processing"/>
    <property type="evidence" value="ECO:0007669"/>
    <property type="project" value="TreeGrafter"/>
</dbReference>
<comment type="catalytic activity">
    <reaction evidence="1">
        <text>RNA(n) + a ribonucleoside 5'-triphosphate = RNA(n+1) + diphosphate</text>
        <dbReference type="Rhea" id="RHEA:21248"/>
        <dbReference type="Rhea" id="RHEA-COMP:14527"/>
        <dbReference type="Rhea" id="RHEA-COMP:17342"/>
        <dbReference type="ChEBI" id="CHEBI:33019"/>
        <dbReference type="ChEBI" id="CHEBI:61557"/>
        <dbReference type="ChEBI" id="CHEBI:140395"/>
        <dbReference type="EC" id="2.7.7.48"/>
    </reaction>
</comment>
<dbReference type="GO" id="GO:0003968">
    <property type="term" value="F:RNA-directed RNA polymerase activity"/>
    <property type="evidence" value="ECO:0007669"/>
    <property type="project" value="UniProtKB-KW"/>
</dbReference>
<organism evidence="4 5">
    <name type="scientific">Ophiocordyceps camponoti-floridani</name>
    <dbReference type="NCBI Taxonomy" id="2030778"/>
    <lineage>
        <taxon>Eukaryota</taxon>
        <taxon>Fungi</taxon>
        <taxon>Dikarya</taxon>
        <taxon>Ascomycota</taxon>
        <taxon>Pezizomycotina</taxon>
        <taxon>Sordariomycetes</taxon>
        <taxon>Hypocreomycetidae</taxon>
        <taxon>Hypocreales</taxon>
        <taxon>Ophiocordycipitaceae</taxon>
        <taxon>Ophiocordyceps</taxon>
    </lineage>
</organism>
<dbReference type="Proteomes" id="UP000562929">
    <property type="component" value="Unassembled WGS sequence"/>
</dbReference>
<feature type="compositionally biased region" description="Basic and acidic residues" evidence="2">
    <location>
        <begin position="1202"/>
        <end position="1222"/>
    </location>
</feature>
<keyword evidence="1" id="KW-0808">Transferase</keyword>
<dbReference type="OrthoDB" id="6513042at2759"/>
<proteinExistence type="inferred from homology"/>
<protein>
    <recommendedName>
        <fullName evidence="1">RNA-dependent RNA polymerase</fullName>
        <ecNumber evidence="1">2.7.7.48</ecNumber>
    </recommendedName>
</protein>